<sequence length="255" mass="29782">MEQLLKDKKCVVHASESRRRTYVLPLAIIAYLYVKMSRELEDQDGPLAFMLYEARTQRNNHTPYHYREGESQFRFRSPTVNFDLYEAELDMRREKRTQKYLIAMVTVFAICLCPLTVLRYLRIAKLALNETYENSGHFDITFTLFVWIVFLPNITTPVLYASWRMSRSTKERLRGYFRLSNRQERRNEQEEAEHHRRRLQAVTTVPVPGAPRRSGPSATASIRERESIASVHSQASSSRVSSVRSPNASVYLHSS</sequence>
<evidence type="ECO:0000313" key="12">
    <source>
        <dbReference type="EMBL" id="RZF36408.1"/>
    </source>
</evidence>
<accession>A0A482WSG6</accession>
<evidence type="ECO:0000256" key="1">
    <source>
        <dbReference type="ARBA" id="ARBA00004141"/>
    </source>
</evidence>
<keyword evidence="3 10" id="KW-0812">Transmembrane</keyword>
<dbReference type="Pfam" id="PF00001">
    <property type="entry name" value="7tm_1"/>
    <property type="match status" value="1"/>
</dbReference>
<evidence type="ECO:0000256" key="8">
    <source>
        <dbReference type="ARBA" id="ARBA00023224"/>
    </source>
</evidence>
<evidence type="ECO:0000256" key="5">
    <source>
        <dbReference type="ARBA" id="ARBA00023040"/>
    </source>
</evidence>
<dbReference type="PROSITE" id="PS50262">
    <property type="entry name" value="G_PROTEIN_RECEP_F1_2"/>
    <property type="match status" value="1"/>
</dbReference>
<feature type="transmembrane region" description="Helical" evidence="10">
    <location>
        <begin position="140"/>
        <end position="163"/>
    </location>
</feature>
<dbReference type="OrthoDB" id="6627011at2759"/>
<dbReference type="InterPro" id="IPR000276">
    <property type="entry name" value="GPCR_Rhodpsn"/>
</dbReference>
<keyword evidence="4 10" id="KW-1133">Transmembrane helix</keyword>
<evidence type="ECO:0000256" key="10">
    <source>
        <dbReference type="SAM" id="Phobius"/>
    </source>
</evidence>
<feature type="region of interest" description="Disordered" evidence="9">
    <location>
        <begin position="205"/>
        <end position="255"/>
    </location>
</feature>
<dbReference type="GO" id="GO:0005886">
    <property type="term" value="C:plasma membrane"/>
    <property type="evidence" value="ECO:0007669"/>
    <property type="project" value="TreeGrafter"/>
</dbReference>
<keyword evidence="5" id="KW-0297">G-protein coupled receptor</keyword>
<comment type="caution">
    <text evidence="12">The sequence shown here is derived from an EMBL/GenBank/DDBJ whole genome shotgun (WGS) entry which is preliminary data.</text>
</comment>
<feature type="domain" description="G-protein coupled receptors family 1 profile" evidence="11">
    <location>
        <begin position="22"/>
        <end position="160"/>
    </location>
</feature>
<comment type="similarity">
    <text evidence="2">Belongs to the G-protein coupled receptor 1 family.</text>
</comment>
<dbReference type="InterPro" id="IPR017452">
    <property type="entry name" value="GPCR_Rhodpsn_7TM"/>
</dbReference>
<dbReference type="GO" id="GO:0008188">
    <property type="term" value="F:neuropeptide receptor activity"/>
    <property type="evidence" value="ECO:0007669"/>
    <property type="project" value="TreeGrafter"/>
</dbReference>
<evidence type="ECO:0000256" key="9">
    <source>
        <dbReference type="SAM" id="MobiDB-lite"/>
    </source>
</evidence>
<feature type="transmembrane region" description="Helical" evidence="10">
    <location>
        <begin position="100"/>
        <end position="120"/>
    </location>
</feature>
<protein>
    <recommendedName>
        <fullName evidence="11">G-protein coupled receptors family 1 profile domain-containing protein</fullName>
    </recommendedName>
</protein>
<dbReference type="InParanoid" id="A0A482WSG6"/>
<evidence type="ECO:0000256" key="6">
    <source>
        <dbReference type="ARBA" id="ARBA00023136"/>
    </source>
</evidence>
<evidence type="ECO:0000313" key="13">
    <source>
        <dbReference type="Proteomes" id="UP000291343"/>
    </source>
</evidence>
<dbReference type="AlphaFoldDB" id="A0A482WSG6"/>
<dbReference type="PANTHER" id="PTHR24238:SF69">
    <property type="entry name" value="G-PROTEIN COUPLED RECEPTOR 165"/>
    <property type="match status" value="1"/>
</dbReference>
<keyword evidence="13" id="KW-1185">Reference proteome</keyword>
<organism evidence="12 13">
    <name type="scientific">Laodelphax striatellus</name>
    <name type="common">Small brown planthopper</name>
    <name type="synonym">Delphax striatella</name>
    <dbReference type="NCBI Taxonomy" id="195883"/>
    <lineage>
        <taxon>Eukaryota</taxon>
        <taxon>Metazoa</taxon>
        <taxon>Ecdysozoa</taxon>
        <taxon>Arthropoda</taxon>
        <taxon>Hexapoda</taxon>
        <taxon>Insecta</taxon>
        <taxon>Pterygota</taxon>
        <taxon>Neoptera</taxon>
        <taxon>Paraneoptera</taxon>
        <taxon>Hemiptera</taxon>
        <taxon>Auchenorrhyncha</taxon>
        <taxon>Fulgoroidea</taxon>
        <taxon>Delphacidae</taxon>
        <taxon>Criomorphinae</taxon>
        <taxon>Laodelphax</taxon>
    </lineage>
</organism>
<evidence type="ECO:0000256" key="4">
    <source>
        <dbReference type="ARBA" id="ARBA00022989"/>
    </source>
</evidence>
<dbReference type="PANTHER" id="PTHR24238">
    <property type="entry name" value="G-PROTEIN COUPLED RECEPTOR"/>
    <property type="match status" value="1"/>
</dbReference>
<evidence type="ECO:0000256" key="2">
    <source>
        <dbReference type="ARBA" id="ARBA00010663"/>
    </source>
</evidence>
<evidence type="ECO:0000259" key="11">
    <source>
        <dbReference type="PROSITE" id="PS50262"/>
    </source>
</evidence>
<evidence type="ECO:0000256" key="7">
    <source>
        <dbReference type="ARBA" id="ARBA00023170"/>
    </source>
</evidence>
<dbReference type="Proteomes" id="UP000291343">
    <property type="component" value="Unassembled WGS sequence"/>
</dbReference>
<dbReference type="SUPFAM" id="SSF81321">
    <property type="entry name" value="Family A G protein-coupled receptor-like"/>
    <property type="match status" value="1"/>
</dbReference>
<dbReference type="Gene3D" id="1.20.1070.10">
    <property type="entry name" value="Rhodopsin 7-helix transmembrane proteins"/>
    <property type="match status" value="1"/>
</dbReference>
<feature type="compositionally biased region" description="Low complexity" evidence="9">
    <location>
        <begin position="228"/>
        <end position="255"/>
    </location>
</feature>
<keyword evidence="7" id="KW-0675">Receptor</keyword>
<evidence type="ECO:0000256" key="3">
    <source>
        <dbReference type="ARBA" id="ARBA00022692"/>
    </source>
</evidence>
<gene>
    <name evidence="12" type="ORF">LSTR_LSTR003004</name>
</gene>
<name>A0A482WSG6_LAOST</name>
<dbReference type="EMBL" id="QKKF02026461">
    <property type="protein sequence ID" value="RZF36408.1"/>
    <property type="molecule type" value="Genomic_DNA"/>
</dbReference>
<reference evidence="12 13" key="1">
    <citation type="journal article" date="2017" name="Gigascience">
        <title>Genome sequence of the small brown planthopper, Laodelphax striatellus.</title>
        <authorList>
            <person name="Zhu J."/>
            <person name="Jiang F."/>
            <person name="Wang X."/>
            <person name="Yang P."/>
            <person name="Bao Y."/>
            <person name="Zhao W."/>
            <person name="Wang W."/>
            <person name="Lu H."/>
            <person name="Wang Q."/>
            <person name="Cui N."/>
            <person name="Li J."/>
            <person name="Chen X."/>
            <person name="Luo L."/>
            <person name="Yu J."/>
            <person name="Kang L."/>
            <person name="Cui F."/>
        </authorList>
    </citation>
    <scope>NUCLEOTIDE SEQUENCE [LARGE SCALE GENOMIC DNA]</scope>
    <source>
        <strain evidence="12">Lst14</strain>
    </source>
</reference>
<keyword evidence="8" id="KW-0807">Transducer</keyword>
<proteinExistence type="inferred from homology"/>
<comment type="subcellular location">
    <subcellularLocation>
        <location evidence="1">Membrane</location>
        <topology evidence="1">Multi-pass membrane protein</topology>
    </subcellularLocation>
</comment>
<keyword evidence="6 10" id="KW-0472">Membrane</keyword>